<dbReference type="Proteomes" id="UP000664163">
    <property type="component" value="Unassembled WGS sequence"/>
</dbReference>
<dbReference type="InterPro" id="IPR041698">
    <property type="entry name" value="Methyltransf_25"/>
</dbReference>
<feature type="domain" description="Methyltransferase" evidence="1">
    <location>
        <begin position="47"/>
        <end position="132"/>
    </location>
</feature>
<sequence length="206" mass="23846">MSKMDRKTHWETVYNTKKPDEVSWTQEVPQTSLDFIHSCKLDKAARIIDVGGGDSKLVDYLLSEGFENITVLDISGKALERAKARLGDKAHNVKWVESDILNFKPQETYDLWHDRAAFHFLTEPEQIKTYVELTKKAVARHMILGTFSKNGPKKCSGLDIKQYDKEQMEATFFNGFHQTQCKTEDHTTPFETTQNFIFCSFKRKQD</sequence>
<dbReference type="CDD" id="cd02440">
    <property type="entry name" value="AdoMet_MTases"/>
    <property type="match status" value="1"/>
</dbReference>
<protein>
    <submittedName>
        <fullName evidence="2">Class I SAM-dependent methyltransferase</fullName>
    </submittedName>
</protein>
<dbReference type="PANTHER" id="PTHR12843:SF5">
    <property type="entry name" value="EEF1A LYSINE METHYLTRANSFERASE 2"/>
    <property type="match status" value="1"/>
</dbReference>
<dbReference type="InterPro" id="IPR029063">
    <property type="entry name" value="SAM-dependent_MTases_sf"/>
</dbReference>
<evidence type="ECO:0000313" key="3">
    <source>
        <dbReference type="Proteomes" id="UP000664163"/>
    </source>
</evidence>
<evidence type="ECO:0000313" key="2">
    <source>
        <dbReference type="EMBL" id="MBO0330998.1"/>
    </source>
</evidence>
<dbReference type="RefSeq" id="WP_207071379.1">
    <property type="nucleotide sequence ID" value="NZ_JAFLND010000002.1"/>
</dbReference>
<dbReference type="GO" id="GO:0032259">
    <property type="term" value="P:methylation"/>
    <property type="evidence" value="ECO:0007669"/>
    <property type="project" value="UniProtKB-KW"/>
</dbReference>
<dbReference type="SUPFAM" id="SSF53335">
    <property type="entry name" value="S-adenosyl-L-methionine-dependent methyltransferases"/>
    <property type="match status" value="1"/>
</dbReference>
<organism evidence="2 3">
    <name type="scientific">[Muricauda] lutisoli</name>
    <dbReference type="NCBI Taxonomy" id="2816035"/>
    <lineage>
        <taxon>Bacteria</taxon>
        <taxon>Pseudomonadati</taxon>
        <taxon>Bacteroidota</taxon>
        <taxon>Flavobacteriia</taxon>
        <taxon>Flavobacteriales</taxon>
        <taxon>Flavobacteriaceae</taxon>
        <taxon>Allomuricauda</taxon>
    </lineage>
</organism>
<gene>
    <name evidence="2" type="ORF">J0X13_10580</name>
</gene>
<reference evidence="2 3" key="1">
    <citation type="submission" date="2021-03" db="EMBL/GenBank/DDBJ databases">
        <title>Muricauda sp. CAU 1631 isolated from Incheon.</title>
        <authorList>
            <person name="Kim W."/>
        </authorList>
    </citation>
    <scope>NUCLEOTIDE SEQUENCE [LARGE SCALE GENOMIC DNA]</scope>
    <source>
        <strain evidence="2 3">CAU 1631</strain>
    </source>
</reference>
<dbReference type="EMBL" id="JAFLND010000002">
    <property type="protein sequence ID" value="MBO0330998.1"/>
    <property type="molecule type" value="Genomic_DNA"/>
</dbReference>
<dbReference type="PANTHER" id="PTHR12843">
    <property type="entry name" value="PROTEIN-LYSINE N-METHYLTRANSFERASE METTL10"/>
    <property type="match status" value="1"/>
</dbReference>
<dbReference type="Pfam" id="PF13649">
    <property type="entry name" value="Methyltransf_25"/>
    <property type="match status" value="1"/>
</dbReference>
<dbReference type="Gene3D" id="3.40.50.150">
    <property type="entry name" value="Vaccinia Virus protein VP39"/>
    <property type="match status" value="1"/>
</dbReference>
<proteinExistence type="predicted"/>
<keyword evidence="2" id="KW-0808">Transferase</keyword>
<dbReference type="GO" id="GO:0008168">
    <property type="term" value="F:methyltransferase activity"/>
    <property type="evidence" value="ECO:0007669"/>
    <property type="project" value="UniProtKB-KW"/>
</dbReference>
<evidence type="ECO:0000259" key="1">
    <source>
        <dbReference type="Pfam" id="PF13649"/>
    </source>
</evidence>
<accession>A0ABS3EXY7</accession>
<name>A0ABS3EXY7_9FLAO</name>
<comment type="caution">
    <text evidence="2">The sequence shown here is derived from an EMBL/GenBank/DDBJ whole genome shotgun (WGS) entry which is preliminary data.</text>
</comment>
<keyword evidence="3" id="KW-1185">Reference proteome</keyword>
<keyword evidence="2" id="KW-0489">Methyltransferase</keyword>